<dbReference type="AlphaFoldDB" id="A0A0X3P4C2"/>
<name>A0A0X3P4C2_SCHSO</name>
<proteinExistence type="predicted"/>
<protein>
    <submittedName>
        <fullName evidence="1">Uncharacterized protein</fullName>
    </submittedName>
</protein>
<dbReference type="EMBL" id="GEEE01016470">
    <property type="protein sequence ID" value="JAP46755.1"/>
    <property type="molecule type" value="Transcribed_RNA"/>
</dbReference>
<accession>A0A0X3P4C2</accession>
<reference evidence="1" key="1">
    <citation type="submission" date="2016-01" db="EMBL/GenBank/DDBJ databases">
        <title>Reference transcriptome for the parasite Schistocephalus solidus: insights into the molecular evolution of parasitism.</title>
        <authorList>
            <person name="Hebert F.O."/>
            <person name="Grambauer S."/>
            <person name="Barber I."/>
            <person name="Landry C.R."/>
            <person name="Aubin-Horth N."/>
        </authorList>
    </citation>
    <scope>NUCLEOTIDE SEQUENCE</scope>
</reference>
<organism evidence="1">
    <name type="scientific">Schistocephalus solidus</name>
    <name type="common">Tapeworm</name>
    <dbReference type="NCBI Taxonomy" id="70667"/>
    <lineage>
        <taxon>Eukaryota</taxon>
        <taxon>Metazoa</taxon>
        <taxon>Spiralia</taxon>
        <taxon>Lophotrochozoa</taxon>
        <taxon>Platyhelminthes</taxon>
        <taxon>Cestoda</taxon>
        <taxon>Eucestoda</taxon>
        <taxon>Diphyllobothriidea</taxon>
        <taxon>Diphyllobothriidae</taxon>
        <taxon>Schistocephalus</taxon>
    </lineage>
</organism>
<gene>
    <name evidence="1" type="ORF">TR127335</name>
</gene>
<evidence type="ECO:0000313" key="1">
    <source>
        <dbReference type="EMBL" id="JAP46755.1"/>
    </source>
</evidence>
<sequence>MHWFWEASKENIFCMQLRQHRQIQKRKNRPKGVELQQAFFIIERESEMFHFESITSKFSEKGPSCTGDNDWYVKVTRPEDQKRSTVTERCNSRHHERSAVNESQNLFQIVFFQNGLGFIYNRPHYCS</sequence>